<gene>
    <name evidence="1" type="ORF">LTR97_012154</name>
</gene>
<proteinExistence type="predicted"/>
<dbReference type="Proteomes" id="UP001310594">
    <property type="component" value="Unassembled WGS sequence"/>
</dbReference>
<dbReference type="AlphaFoldDB" id="A0AAN7VY08"/>
<organism evidence="1 2">
    <name type="scientific">Elasticomyces elasticus</name>
    <dbReference type="NCBI Taxonomy" id="574655"/>
    <lineage>
        <taxon>Eukaryota</taxon>
        <taxon>Fungi</taxon>
        <taxon>Dikarya</taxon>
        <taxon>Ascomycota</taxon>
        <taxon>Pezizomycotina</taxon>
        <taxon>Dothideomycetes</taxon>
        <taxon>Dothideomycetidae</taxon>
        <taxon>Mycosphaerellales</taxon>
        <taxon>Teratosphaeriaceae</taxon>
        <taxon>Elasticomyces</taxon>
    </lineage>
</organism>
<dbReference type="EMBL" id="JAVRQU010000024">
    <property type="protein sequence ID" value="KAK5690600.1"/>
    <property type="molecule type" value="Genomic_DNA"/>
</dbReference>
<comment type="caution">
    <text evidence="1">The sequence shown here is derived from an EMBL/GenBank/DDBJ whole genome shotgun (WGS) entry which is preliminary data.</text>
</comment>
<evidence type="ECO:0000313" key="2">
    <source>
        <dbReference type="Proteomes" id="UP001310594"/>
    </source>
</evidence>
<sequence>MHEYNAGDHRPSCAWYHSPSTAAVSAFDYSTGKAKNYNLSAGVKMLDFSPDKDVSPDKDNHQDAFPDVTPFSFAPGYNENVTLEFTSEKPKTQNLFEGSATLGSSADAAVPAFDCSNACKVQNYDVLASTKMLGFSPDKGND</sequence>
<protein>
    <submittedName>
        <fullName evidence="1">Uncharacterized protein</fullName>
    </submittedName>
</protein>
<accession>A0AAN7VY08</accession>
<evidence type="ECO:0000313" key="1">
    <source>
        <dbReference type="EMBL" id="KAK5690600.1"/>
    </source>
</evidence>
<reference evidence="1" key="1">
    <citation type="submission" date="2023-08" db="EMBL/GenBank/DDBJ databases">
        <title>Black Yeasts Isolated from many extreme environments.</title>
        <authorList>
            <person name="Coleine C."/>
            <person name="Stajich J.E."/>
            <person name="Selbmann L."/>
        </authorList>
    </citation>
    <scope>NUCLEOTIDE SEQUENCE</scope>
    <source>
        <strain evidence="1">CCFEE 5810</strain>
    </source>
</reference>
<name>A0AAN7VY08_9PEZI</name>